<dbReference type="Proteomes" id="UP001327560">
    <property type="component" value="Chromosome 9"/>
</dbReference>
<name>A0AAQ3LBR4_9LILI</name>
<protein>
    <submittedName>
        <fullName evidence="2">Uncharacterized protein</fullName>
    </submittedName>
</protein>
<keyword evidence="3" id="KW-1185">Reference proteome</keyword>
<feature type="region of interest" description="Disordered" evidence="1">
    <location>
        <begin position="53"/>
        <end position="72"/>
    </location>
</feature>
<gene>
    <name evidence="2" type="ORF">Cni_G29477</name>
</gene>
<organism evidence="2 3">
    <name type="scientific">Canna indica</name>
    <name type="common">Indian-shot</name>
    <dbReference type="NCBI Taxonomy" id="4628"/>
    <lineage>
        <taxon>Eukaryota</taxon>
        <taxon>Viridiplantae</taxon>
        <taxon>Streptophyta</taxon>
        <taxon>Embryophyta</taxon>
        <taxon>Tracheophyta</taxon>
        <taxon>Spermatophyta</taxon>
        <taxon>Magnoliopsida</taxon>
        <taxon>Liliopsida</taxon>
        <taxon>Zingiberales</taxon>
        <taxon>Cannaceae</taxon>
        <taxon>Canna</taxon>
    </lineage>
</organism>
<feature type="region of interest" description="Disordered" evidence="1">
    <location>
        <begin position="1"/>
        <end position="20"/>
    </location>
</feature>
<dbReference type="EMBL" id="CP136898">
    <property type="protein sequence ID" value="WOL20672.1"/>
    <property type="molecule type" value="Genomic_DNA"/>
</dbReference>
<evidence type="ECO:0000313" key="3">
    <source>
        <dbReference type="Proteomes" id="UP001327560"/>
    </source>
</evidence>
<accession>A0AAQ3LBR4</accession>
<evidence type="ECO:0000256" key="1">
    <source>
        <dbReference type="SAM" id="MobiDB-lite"/>
    </source>
</evidence>
<evidence type="ECO:0000313" key="2">
    <source>
        <dbReference type="EMBL" id="WOL20672.1"/>
    </source>
</evidence>
<sequence>MLGRLQGGRHPAAADGVRARIPPSVRRPVAAGAWDVPELPCLAGAQTRADASGAGAASVGSMQQDMRQGHQHMADHLHDVDATLVTHGMAKEVLV</sequence>
<reference evidence="2 3" key="1">
    <citation type="submission" date="2023-10" db="EMBL/GenBank/DDBJ databases">
        <title>Chromosome-scale genome assembly provides insights into flower coloration mechanisms of Canna indica.</title>
        <authorList>
            <person name="Li C."/>
        </authorList>
    </citation>
    <scope>NUCLEOTIDE SEQUENCE [LARGE SCALE GENOMIC DNA]</scope>
    <source>
        <tissue evidence="2">Flower</tissue>
    </source>
</reference>
<proteinExistence type="predicted"/>
<dbReference type="AlphaFoldDB" id="A0AAQ3LBR4"/>